<organism evidence="2 3">
    <name type="scientific">Solanum commersonii</name>
    <name type="common">Commerson's wild potato</name>
    <name type="synonym">Commerson's nightshade</name>
    <dbReference type="NCBI Taxonomy" id="4109"/>
    <lineage>
        <taxon>Eukaryota</taxon>
        <taxon>Viridiplantae</taxon>
        <taxon>Streptophyta</taxon>
        <taxon>Embryophyta</taxon>
        <taxon>Tracheophyta</taxon>
        <taxon>Spermatophyta</taxon>
        <taxon>Magnoliopsida</taxon>
        <taxon>eudicotyledons</taxon>
        <taxon>Gunneridae</taxon>
        <taxon>Pentapetalae</taxon>
        <taxon>asterids</taxon>
        <taxon>lamiids</taxon>
        <taxon>Solanales</taxon>
        <taxon>Solanaceae</taxon>
        <taxon>Solanoideae</taxon>
        <taxon>Solaneae</taxon>
        <taxon>Solanum</taxon>
    </lineage>
</organism>
<dbReference type="Proteomes" id="UP000824120">
    <property type="component" value="Chromosome 9"/>
</dbReference>
<dbReference type="EMBL" id="JACXVP010000009">
    <property type="protein sequence ID" value="KAG5585214.1"/>
    <property type="molecule type" value="Genomic_DNA"/>
</dbReference>
<feature type="coiled-coil region" evidence="1">
    <location>
        <begin position="156"/>
        <end position="200"/>
    </location>
</feature>
<proteinExistence type="predicted"/>
<protein>
    <submittedName>
        <fullName evidence="2">Uncharacterized protein</fullName>
    </submittedName>
</protein>
<keyword evidence="3" id="KW-1185">Reference proteome</keyword>
<keyword evidence="1" id="KW-0175">Coiled coil</keyword>
<evidence type="ECO:0000256" key="1">
    <source>
        <dbReference type="SAM" id="Coils"/>
    </source>
</evidence>
<dbReference type="PANTHER" id="PTHR33499">
    <property type="entry name" value="OS12G0282400 PROTEIN-RELATED"/>
    <property type="match status" value="1"/>
</dbReference>
<dbReference type="AlphaFoldDB" id="A0A9J5XDC0"/>
<accession>A0A9J5XDC0</accession>
<dbReference type="PANTHER" id="PTHR33499:SF26">
    <property type="entry name" value="DUF4216 DOMAIN-CONTAINING PROTEIN"/>
    <property type="match status" value="1"/>
</dbReference>
<comment type="caution">
    <text evidence="2">The sequence shown here is derived from an EMBL/GenBank/DDBJ whole genome shotgun (WGS) entry which is preliminary data.</text>
</comment>
<reference evidence="2 3" key="1">
    <citation type="submission" date="2020-09" db="EMBL/GenBank/DDBJ databases">
        <title>De no assembly of potato wild relative species, Solanum commersonii.</title>
        <authorList>
            <person name="Cho K."/>
        </authorList>
    </citation>
    <scope>NUCLEOTIDE SEQUENCE [LARGE SCALE GENOMIC DNA]</scope>
    <source>
        <strain evidence="2">LZ3.2</strain>
        <tissue evidence="2">Leaf</tissue>
    </source>
</reference>
<gene>
    <name evidence="2" type="ORF">H5410_045648</name>
</gene>
<sequence>MNDHRDHILGWMNEVWNKWRGHLHAKYVKDKPIQHSLRIIPRGVDEKINGNGPAFWFGATPGLASFTFSLQGWTRASLGCRVVRNFGYQSYQSYSPDQYPTGRPGKFVSFQTKCILARSSRNVVNRAKLKMLHHIGSKPIRGINYHKMANHQIWRLLSLNEENKFLNKENKSFNEENKSLNDLLSTLEDEMKEIMKMKELFAAQQPHVQPATSPVST</sequence>
<evidence type="ECO:0000313" key="2">
    <source>
        <dbReference type="EMBL" id="KAG5585214.1"/>
    </source>
</evidence>
<evidence type="ECO:0000313" key="3">
    <source>
        <dbReference type="Proteomes" id="UP000824120"/>
    </source>
</evidence>
<name>A0A9J5XDC0_SOLCO</name>